<feature type="region of interest" description="Disordered" evidence="11">
    <location>
        <begin position="66"/>
        <end position="92"/>
    </location>
</feature>
<reference evidence="14" key="2">
    <citation type="submission" date="2025-08" db="UniProtKB">
        <authorList>
            <consortium name="RefSeq"/>
        </authorList>
    </citation>
    <scope>IDENTIFICATION</scope>
    <source>
        <tissue evidence="14">Young leaves</tissue>
    </source>
</reference>
<dbReference type="InterPro" id="IPR001356">
    <property type="entry name" value="HD"/>
</dbReference>
<keyword evidence="5 9" id="KW-0371">Homeobox</keyword>
<evidence type="ECO:0000256" key="3">
    <source>
        <dbReference type="ARBA" id="ARBA00023015"/>
    </source>
</evidence>
<evidence type="ECO:0000256" key="2">
    <source>
        <dbReference type="ARBA" id="ARBA00022473"/>
    </source>
</evidence>
<feature type="DNA-binding region" description="Homeobox" evidence="9">
    <location>
        <begin position="5"/>
        <end position="69"/>
    </location>
</feature>
<feature type="compositionally biased region" description="Polar residues" evidence="11">
    <location>
        <begin position="179"/>
        <end position="197"/>
    </location>
</feature>
<dbReference type="GeneID" id="113855966"/>
<keyword evidence="7 9" id="KW-0539">Nucleus</keyword>
<dbReference type="RefSeq" id="XP_027343395.1">
    <property type="nucleotide sequence ID" value="XM_027487594.1"/>
</dbReference>
<dbReference type="KEGG" id="aprc:113855966"/>
<accession>A0A8B8KHV9</accession>
<dbReference type="GO" id="GO:0099402">
    <property type="term" value="P:plant organ development"/>
    <property type="evidence" value="ECO:0007669"/>
    <property type="project" value="InterPro"/>
</dbReference>
<keyword evidence="4 9" id="KW-0238">DNA-binding</keyword>
<feature type="compositionally biased region" description="Polar residues" evidence="11">
    <location>
        <begin position="149"/>
        <end position="170"/>
    </location>
</feature>
<comment type="similarity">
    <text evidence="8">Belongs to the WUS homeobox family.</text>
</comment>
<name>A0A8B8KHV9_ABRPR</name>
<dbReference type="OrthoDB" id="1896656at2759"/>
<keyword evidence="2" id="KW-0217">Developmental protein</keyword>
<evidence type="ECO:0000256" key="8">
    <source>
        <dbReference type="ARBA" id="ARBA00024040"/>
    </source>
</evidence>
<dbReference type="AlphaFoldDB" id="A0A8B8KHV9"/>
<dbReference type="GO" id="GO:0003677">
    <property type="term" value="F:DNA binding"/>
    <property type="evidence" value="ECO:0007669"/>
    <property type="project" value="UniProtKB-UniRule"/>
</dbReference>
<evidence type="ECO:0000313" key="14">
    <source>
        <dbReference type="RefSeq" id="XP_027343395.1"/>
    </source>
</evidence>
<dbReference type="FunFam" id="1.10.10.60:FF:000146">
    <property type="entry name" value="WUSCHEL-related homeobox 4"/>
    <property type="match status" value="1"/>
</dbReference>
<dbReference type="SUPFAM" id="SSF46689">
    <property type="entry name" value="Homeodomain-like"/>
    <property type="match status" value="1"/>
</dbReference>
<keyword evidence="13" id="KW-1185">Reference proteome</keyword>
<protein>
    <submittedName>
        <fullName evidence="14">WUSCHEL-related homeobox 2-like</fullName>
    </submittedName>
</protein>
<organism evidence="13 14">
    <name type="scientific">Abrus precatorius</name>
    <name type="common">Indian licorice</name>
    <name type="synonym">Glycine abrus</name>
    <dbReference type="NCBI Taxonomy" id="3816"/>
    <lineage>
        <taxon>Eukaryota</taxon>
        <taxon>Viridiplantae</taxon>
        <taxon>Streptophyta</taxon>
        <taxon>Embryophyta</taxon>
        <taxon>Tracheophyta</taxon>
        <taxon>Spermatophyta</taxon>
        <taxon>Magnoliopsida</taxon>
        <taxon>eudicotyledons</taxon>
        <taxon>Gunneridae</taxon>
        <taxon>Pentapetalae</taxon>
        <taxon>rosids</taxon>
        <taxon>fabids</taxon>
        <taxon>Fabales</taxon>
        <taxon>Fabaceae</taxon>
        <taxon>Papilionoideae</taxon>
        <taxon>50 kb inversion clade</taxon>
        <taxon>NPAAA clade</taxon>
        <taxon>indigoferoid/millettioid clade</taxon>
        <taxon>Abreae</taxon>
        <taxon>Abrus</taxon>
    </lineage>
</organism>
<dbReference type="GO" id="GO:0005634">
    <property type="term" value="C:nucleus"/>
    <property type="evidence" value="ECO:0007669"/>
    <property type="project" value="UniProtKB-SubCell"/>
</dbReference>
<sequence>MESRNPSVRWSPTKEQISILENLYKEGIRTPNADQIQEITCRLRVYGHIEGKNVFYWFQNHKARQRQKEKQQSSGISFYPQQPKVLTHGSINSRTEKVVPLGMPKFRDGSQIYKQLHQKVSDYNFSISKPQTLTLFPLHPTGILEGRTTEQVPSLASNSADITDKTSGSSDIDGDGRPGNQSFIDFFTSEQSSRGSD</sequence>
<evidence type="ECO:0000256" key="9">
    <source>
        <dbReference type="PROSITE-ProRule" id="PRU00108"/>
    </source>
</evidence>
<evidence type="ECO:0000256" key="7">
    <source>
        <dbReference type="ARBA" id="ARBA00023242"/>
    </source>
</evidence>
<dbReference type="SMART" id="SM00389">
    <property type="entry name" value="HOX"/>
    <property type="match status" value="1"/>
</dbReference>
<proteinExistence type="inferred from homology"/>
<evidence type="ECO:0000256" key="6">
    <source>
        <dbReference type="ARBA" id="ARBA00023163"/>
    </source>
</evidence>
<evidence type="ECO:0000256" key="11">
    <source>
        <dbReference type="SAM" id="MobiDB-lite"/>
    </source>
</evidence>
<evidence type="ECO:0000256" key="10">
    <source>
        <dbReference type="RuleBase" id="RU000682"/>
    </source>
</evidence>
<evidence type="ECO:0000256" key="4">
    <source>
        <dbReference type="ARBA" id="ARBA00023125"/>
    </source>
</evidence>
<dbReference type="Gene3D" id="1.10.10.60">
    <property type="entry name" value="Homeodomain-like"/>
    <property type="match status" value="1"/>
</dbReference>
<feature type="domain" description="Homeobox" evidence="12">
    <location>
        <begin position="3"/>
        <end position="68"/>
    </location>
</feature>
<dbReference type="PROSITE" id="PS50071">
    <property type="entry name" value="HOMEOBOX_2"/>
    <property type="match status" value="1"/>
</dbReference>
<evidence type="ECO:0000256" key="1">
    <source>
        <dbReference type="ARBA" id="ARBA00004123"/>
    </source>
</evidence>
<dbReference type="Proteomes" id="UP000694853">
    <property type="component" value="Unplaced"/>
</dbReference>
<keyword evidence="3" id="KW-0805">Transcription regulation</keyword>
<reference evidence="13" key="1">
    <citation type="journal article" date="2019" name="Toxins">
        <title>Detection of Abrin-Like and Prepropulchellin-Like Toxin Genes and Transcripts Using Whole Genome Sequencing and Full-Length Transcript Sequencing of Abrus precatorius.</title>
        <authorList>
            <person name="Hovde B.T."/>
            <person name="Daligault H.E."/>
            <person name="Hanschen E.R."/>
            <person name="Kunde Y.A."/>
            <person name="Johnson M.B."/>
            <person name="Starkenburg S.R."/>
            <person name="Johnson S.L."/>
        </authorList>
    </citation>
    <scope>NUCLEOTIDE SEQUENCE [LARGE SCALE GENOMIC DNA]</scope>
</reference>
<evidence type="ECO:0000256" key="5">
    <source>
        <dbReference type="ARBA" id="ARBA00023155"/>
    </source>
</evidence>
<dbReference type="CDD" id="cd00086">
    <property type="entry name" value="homeodomain"/>
    <property type="match status" value="1"/>
</dbReference>
<evidence type="ECO:0000313" key="13">
    <source>
        <dbReference type="Proteomes" id="UP000694853"/>
    </source>
</evidence>
<evidence type="ECO:0000259" key="12">
    <source>
        <dbReference type="PROSITE" id="PS50071"/>
    </source>
</evidence>
<comment type="subcellular location">
    <subcellularLocation>
        <location evidence="1 9 10">Nucleus</location>
    </subcellularLocation>
</comment>
<gene>
    <name evidence="14" type="primary">LOC113855966</name>
</gene>
<dbReference type="PANTHER" id="PTHR45940">
    <property type="entry name" value="WUSCHEL-RELATED HOMEOBOX 1-RELATED"/>
    <property type="match status" value="1"/>
</dbReference>
<dbReference type="GO" id="GO:0003700">
    <property type="term" value="F:DNA-binding transcription factor activity"/>
    <property type="evidence" value="ECO:0007669"/>
    <property type="project" value="InterPro"/>
</dbReference>
<dbReference type="PANTHER" id="PTHR45940:SF6">
    <property type="entry name" value="WUSCHEL-RELATED HOMEOBOX 2"/>
    <property type="match status" value="1"/>
</dbReference>
<dbReference type="InterPro" id="IPR009057">
    <property type="entry name" value="Homeodomain-like_sf"/>
</dbReference>
<dbReference type="Pfam" id="PF00046">
    <property type="entry name" value="Homeodomain"/>
    <property type="match status" value="1"/>
</dbReference>
<dbReference type="InterPro" id="IPR044555">
    <property type="entry name" value="WUSCHEL-like"/>
</dbReference>
<keyword evidence="6" id="KW-0804">Transcription</keyword>
<feature type="region of interest" description="Disordered" evidence="11">
    <location>
        <begin position="148"/>
        <end position="197"/>
    </location>
</feature>